<feature type="non-terminal residue" evidence="2">
    <location>
        <position position="321"/>
    </location>
</feature>
<gene>
    <name evidence="2" type="ORF">Tci_594165</name>
</gene>
<dbReference type="InterPro" id="IPR013103">
    <property type="entry name" value="RVT_2"/>
</dbReference>
<reference evidence="2" key="1">
    <citation type="journal article" date="2019" name="Sci. Rep.">
        <title>Draft genome of Tanacetum cinerariifolium, the natural source of mosquito coil.</title>
        <authorList>
            <person name="Yamashiro T."/>
            <person name="Shiraishi A."/>
            <person name="Satake H."/>
            <person name="Nakayama K."/>
        </authorList>
    </citation>
    <scope>NUCLEOTIDE SEQUENCE</scope>
</reference>
<organism evidence="2">
    <name type="scientific">Tanacetum cinerariifolium</name>
    <name type="common">Dalmatian daisy</name>
    <name type="synonym">Chrysanthemum cinerariifolium</name>
    <dbReference type="NCBI Taxonomy" id="118510"/>
    <lineage>
        <taxon>Eukaryota</taxon>
        <taxon>Viridiplantae</taxon>
        <taxon>Streptophyta</taxon>
        <taxon>Embryophyta</taxon>
        <taxon>Tracheophyta</taxon>
        <taxon>Spermatophyta</taxon>
        <taxon>Magnoliopsida</taxon>
        <taxon>eudicotyledons</taxon>
        <taxon>Gunneridae</taxon>
        <taxon>Pentapetalae</taxon>
        <taxon>asterids</taxon>
        <taxon>campanulids</taxon>
        <taxon>Asterales</taxon>
        <taxon>Asteraceae</taxon>
        <taxon>Asteroideae</taxon>
        <taxon>Anthemideae</taxon>
        <taxon>Anthemidinae</taxon>
        <taxon>Tanacetum</taxon>
    </lineage>
</organism>
<evidence type="ECO:0000259" key="1">
    <source>
        <dbReference type="Pfam" id="PF07727"/>
    </source>
</evidence>
<sequence length="321" mass="36647">MERPVPPAPAVQVPVVSAYTPFSTSIDQDATSVSYSSSFSKVKPPISHQGVSTGPPFENNPFAQADNDLFVNVFAPKLSSKESSSGDLATDALWCFYHYVLLKVEPNNFKTTVSEACWFEAMQDEIHEFDRLQVWKLVPRPDSPRDIVKRRISILMNHLHWLHELRLSESLFANAAIKNMTIYHMDVKTTFLNAELEEEVYVSKPEGFVDPNHPTHVYRLKKALYGFKQAPRAWYDSRLDLVFDVCMCARYFLCAFVDPDHPTYVYRLDEDPLRISVDQTRSQSIVGSLMYLTANKPDLVFDVCMCARYQASPTKSTLKQL</sequence>
<proteinExistence type="predicted"/>
<dbReference type="EMBL" id="BKCJ010387981">
    <property type="protein sequence ID" value="GFA22193.1"/>
    <property type="molecule type" value="Genomic_DNA"/>
</dbReference>
<name>A0A699J9L5_TANCI</name>
<feature type="domain" description="Reverse transcriptase Ty1/copia-type" evidence="1">
    <location>
        <begin position="171"/>
        <end position="237"/>
    </location>
</feature>
<comment type="caution">
    <text evidence="2">The sequence shown here is derived from an EMBL/GenBank/DDBJ whole genome shotgun (WGS) entry which is preliminary data.</text>
</comment>
<evidence type="ECO:0000313" key="2">
    <source>
        <dbReference type="EMBL" id="GFA22193.1"/>
    </source>
</evidence>
<dbReference type="AlphaFoldDB" id="A0A699J9L5"/>
<protein>
    <recommendedName>
        <fullName evidence="1">Reverse transcriptase Ty1/copia-type domain-containing protein</fullName>
    </recommendedName>
</protein>
<dbReference type="Pfam" id="PF07727">
    <property type="entry name" value="RVT_2"/>
    <property type="match status" value="1"/>
</dbReference>
<accession>A0A699J9L5</accession>